<dbReference type="EMBL" id="JAROCF010000001">
    <property type="protein sequence ID" value="MDN4612883.1"/>
    <property type="molecule type" value="Genomic_DNA"/>
</dbReference>
<keyword evidence="2" id="KW-0808">Transferase</keyword>
<feature type="compositionally biased region" description="Low complexity" evidence="3">
    <location>
        <begin position="630"/>
        <end position="644"/>
    </location>
</feature>
<dbReference type="PANTHER" id="PTHR34136">
    <property type="match status" value="1"/>
</dbReference>
<dbReference type="Pfam" id="PF00535">
    <property type="entry name" value="Glycos_transf_2"/>
    <property type="match status" value="1"/>
</dbReference>
<feature type="region of interest" description="Disordered" evidence="3">
    <location>
        <begin position="625"/>
        <end position="696"/>
    </location>
</feature>
<dbReference type="Pfam" id="PF03808">
    <property type="entry name" value="Glyco_tran_WecG"/>
    <property type="match status" value="1"/>
</dbReference>
<reference evidence="5" key="1">
    <citation type="submission" date="2023-06" db="EMBL/GenBank/DDBJ databases">
        <title>MT1 and MT2 Draft Genomes of Novel Species.</title>
        <authorList>
            <person name="Venkateswaran K."/>
        </authorList>
    </citation>
    <scope>NUCLEOTIDE SEQUENCE</scope>
    <source>
        <strain evidence="5">F6_8S_P_1B</strain>
    </source>
</reference>
<feature type="region of interest" description="Disordered" evidence="3">
    <location>
        <begin position="1"/>
        <end position="26"/>
    </location>
</feature>
<sequence>MSHSSVLPGSTPGRAPMPGRASLPGPARVTLAGTAVDLMDAAEALRIIEGHWHLDDATPLAVCSVNLDHIHHFGTGARWHGTGSHHAAPGSRPIEWLNLVDGAPIAARLERATGTAWPRLAGSDLIGPILERAQASGLRVGFFGGNEATHELLRERLGLERPALRISGCWAPSAAELADPARSRELAAEIRAARTDVLVVCLGKPRQEVWIAEYGELTGAKTLLAFGAVVDFLAGRVERAPRWVAEHGLEWAWRLTLEPKRLARRYLVQGPGALLAVRRSRVARIPLAAPATPAVPRVRTGGAAGAFTASTSSSSASASTTSEARFAGIDERPEVTAITVTYNSAPHLDAFVSSLRREAAGTRLRLVVADNGSTDATRDLLGAHPDVTVVPTGANLGYAGGLNAALAAVGRTEAVLVLNPDLTVEPGAVRAMLDRMRRSGAGIVVPAIRESDGTLTKSLRREPTVRRALGDALFGERVIRRGGALSEIDWDDTSYRYPHRVDWATGAALLVRGDLAQRLGPWDERFFLYSEETEYFRRARDTGETVWFAPEATVVHAQGGSGVRPEFTALMAVNRVRYAEATGGRASVLGTRAVAVLHAGLRAYQPAHRAALRTLLDRGSWRRLPHAQRPATAAPASTPGPVTTSRGSVLIPQSTRPTETPASAVPTPAAAPTPVSWPRVSAEHVIRPRQHREAGR</sequence>
<dbReference type="Gene3D" id="3.90.550.10">
    <property type="entry name" value="Spore Coat Polysaccharide Biosynthesis Protein SpsA, Chain A"/>
    <property type="match status" value="1"/>
</dbReference>
<dbReference type="InterPro" id="IPR029044">
    <property type="entry name" value="Nucleotide-diphossugar_trans"/>
</dbReference>
<feature type="compositionally biased region" description="Polar residues" evidence="3">
    <location>
        <begin position="645"/>
        <end position="658"/>
    </location>
</feature>
<evidence type="ECO:0000259" key="4">
    <source>
        <dbReference type="Pfam" id="PF00535"/>
    </source>
</evidence>
<dbReference type="Proteomes" id="UP001174208">
    <property type="component" value="Unassembled WGS sequence"/>
</dbReference>
<gene>
    <name evidence="5" type="ORF">P5G50_00345</name>
</gene>
<feature type="domain" description="Glycosyltransferase 2-like" evidence="4">
    <location>
        <begin position="337"/>
        <end position="461"/>
    </location>
</feature>
<dbReference type="NCBIfam" id="TIGR00696">
    <property type="entry name" value="wecG_tagA_cpsF"/>
    <property type="match status" value="1"/>
</dbReference>
<dbReference type="RefSeq" id="WP_301209703.1">
    <property type="nucleotide sequence ID" value="NZ_JAROCF010000001.1"/>
</dbReference>
<feature type="compositionally biased region" description="Basic and acidic residues" evidence="3">
    <location>
        <begin position="681"/>
        <end position="696"/>
    </location>
</feature>
<accession>A0ABT8K792</accession>
<dbReference type="InterPro" id="IPR001173">
    <property type="entry name" value="Glyco_trans_2-like"/>
</dbReference>
<evidence type="ECO:0000256" key="2">
    <source>
        <dbReference type="ARBA" id="ARBA00022679"/>
    </source>
</evidence>
<dbReference type="SUPFAM" id="SSF53448">
    <property type="entry name" value="Nucleotide-diphospho-sugar transferases"/>
    <property type="match status" value="1"/>
</dbReference>
<dbReference type="PANTHER" id="PTHR34136:SF1">
    <property type="entry name" value="UDP-N-ACETYL-D-MANNOSAMINURONIC ACID TRANSFERASE"/>
    <property type="match status" value="1"/>
</dbReference>
<proteinExistence type="predicted"/>
<dbReference type="CDD" id="cd06533">
    <property type="entry name" value="Glyco_transf_WecG_TagA"/>
    <property type="match status" value="1"/>
</dbReference>
<evidence type="ECO:0000313" key="5">
    <source>
        <dbReference type="EMBL" id="MDN4612883.1"/>
    </source>
</evidence>
<evidence type="ECO:0000313" key="6">
    <source>
        <dbReference type="Proteomes" id="UP001174208"/>
    </source>
</evidence>
<feature type="compositionally biased region" description="Low complexity" evidence="3">
    <location>
        <begin position="660"/>
        <end position="676"/>
    </location>
</feature>
<name>A0ABT8K792_9MICO</name>
<keyword evidence="6" id="KW-1185">Reference proteome</keyword>
<organism evidence="5 6">
    <name type="scientific">Leifsonia williamsii</name>
    <dbReference type="NCBI Taxonomy" id="3035919"/>
    <lineage>
        <taxon>Bacteria</taxon>
        <taxon>Bacillati</taxon>
        <taxon>Actinomycetota</taxon>
        <taxon>Actinomycetes</taxon>
        <taxon>Micrococcales</taxon>
        <taxon>Microbacteriaceae</taxon>
        <taxon>Leifsonia</taxon>
    </lineage>
</organism>
<evidence type="ECO:0000256" key="1">
    <source>
        <dbReference type="ARBA" id="ARBA00022676"/>
    </source>
</evidence>
<dbReference type="InterPro" id="IPR004629">
    <property type="entry name" value="WecG_TagA_CpsF"/>
</dbReference>
<protein>
    <submittedName>
        <fullName evidence="5">WecB/TagA/CpsF family glycosyltransferase</fullName>
    </submittedName>
</protein>
<keyword evidence="1" id="KW-0328">Glycosyltransferase</keyword>
<comment type="caution">
    <text evidence="5">The sequence shown here is derived from an EMBL/GenBank/DDBJ whole genome shotgun (WGS) entry which is preliminary data.</text>
</comment>
<evidence type="ECO:0000256" key="3">
    <source>
        <dbReference type="SAM" id="MobiDB-lite"/>
    </source>
</evidence>